<evidence type="ECO:0000313" key="1">
    <source>
        <dbReference type="EMBL" id="KAG7090533.1"/>
    </source>
</evidence>
<keyword evidence="2" id="KW-1185">Reference proteome</keyword>
<protein>
    <submittedName>
        <fullName evidence="1">Uncharacterized protein</fullName>
    </submittedName>
</protein>
<dbReference type="KEGG" id="more:E1B28_009642"/>
<dbReference type="RefSeq" id="XP_043007003.1">
    <property type="nucleotide sequence ID" value="XM_043154548.1"/>
</dbReference>
<sequence length="276" mass="30248">MASPTTVLAAWQAKDSVVETATTIVKSLLSPENVKSTVGPVECKLAPIFPGKETLKKVSDNTKVMVAVTNKVLHASLPGKTKFQDVQGIFNANLQTVLSPKGAEQRQKTFATQDKGFFDFKTSDGPSEASVALIQKWISTELLTDPHVLITSGLDNAKTIRGLITISKSNFDLFSNKVQHESLVVDIGILEYPSTKNETIRISNIKIYVWIKEVKAGFGAVHNYEVGLRGSYFCQSYEPNTEGIKGLKPNTVTNAHAEYEKFVSEVHDFVKDSPKA</sequence>
<gene>
    <name evidence="1" type="ORF">E1B28_009642</name>
</gene>
<dbReference type="AlphaFoldDB" id="A0A9P7RW41"/>
<evidence type="ECO:0000313" key="2">
    <source>
        <dbReference type="Proteomes" id="UP001049176"/>
    </source>
</evidence>
<organism evidence="1 2">
    <name type="scientific">Marasmius oreades</name>
    <name type="common">fairy-ring Marasmius</name>
    <dbReference type="NCBI Taxonomy" id="181124"/>
    <lineage>
        <taxon>Eukaryota</taxon>
        <taxon>Fungi</taxon>
        <taxon>Dikarya</taxon>
        <taxon>Basidiomycota</taxon>
        <taxon>Agaricomycotina</taxon>
        <taxon>Agaricomycetes</taxon>
        <taxon>Agaricomycetidae</taxon>
        <taxon>Agaricales</taxon>
        <taxon>Marasmiineae</taxon>
        <taxon>Marasmiaceae</taxon>
        <taxon>Marasmius</taxon>
    </lineage>
</organism>
<dbReference type="GeneID" id="66078718"/>
<dbReference type="Proteomes" id="UP001049176">
    <property type="component" value="Chromosome 6"/>
</dbReference>
<comment type="caution">
    <text evidence="1">The sequence shown here is derived from an EMBL/GenBank/DDBJ whole genome shotgun (WGS) entry which is preliminary data.</text>
</comment>
<dbReference type="OrthoDB" id="2848320at2759"/>
<accession>A0A9P7RW41</accession>
<proteinExistence type="predicted"/>
<dbReference type="EMBL" id="CM032186">
    <property type="protein sequence ID" value="KAG7090533.1"/>
    <property type="molecule type" value="Genomic_DNA"/>
</dbReference>
<reference evidence="1" key="1">
    <citation type="journal article" date="2021" name="Genome Biol. Evol.">
        <title>The assembled and annotated genome of the fairy-ring fungus Marasmius oreades.</title>
        <authorList>
            <person name="Hiltunen M."/>
            <person name="Ament-Velasquez S.L."/>
            <person name="Johannesson H."/>
        </authorList>
    </citation>
    <scope>NUCLEOTIDE SEQUENCE</scope>
    <source>
        <strain evidence="1">03SP1</strain>
    </source>
</reference>
<name>A0A9P7RW41_9AGAR</name>